<keyword evidence="7" id="KW-0482">Metalloprotease</keyword>
<comment type="cofactor">
    <cofactor evidence="1">
        <name>Zn(2+)</name>
        <dbReference type="ChEBI" id="CHEBI:29105"/>
    </cofactor>
</comment>
<dbReference type="GO" id="GO:0016485">
    <property type="term" value="P:protein processing"/>
    <property type="evidence" value="ECO:0007669"/>
    <property type="project" value="TreeGrafter"/>
</dbReference>
<evidence type="ECO:0000256" key="2">
    <source>
        <dbReference type="ARBA" id="ARBA00007357"/>
    </source>
</evidence>
<comment type="similarity">
    <text evidence="2">Belongs to the peptidase M13 family.</text>
</comment>
<dbReference type="SUPFAM" id="SSF55486">
    <property type="entry name" value="Metalloproteases ('zincins'), catalytic domain"/>
    <property type="match status" value="1"/>
</dbReference>
<evidence type="ECO:0000313" key="10">
    <source>
        <dbReference type="EMBL" id="KAG7294612.1"/>
    </source>
</evidence>
<dbReference type="InterPro" id="IPR042089">
    <property type="entry name" value="Peptidase_M13_dom_2"/>
</dbReference>
<evidence type="ECO:0000256" key="6">
    <source>
        <dbReference type="ARBA" id="ARBA00022833"/>
    </source>
</evidence>
<evidence type="ECO:0000256" key="7">
    <source>
        <dbReference type="ARBA" id="ARBA00023049"/>
    </source>
</evidence>
<dbReference type="CDD" id="cd08662">
    <property type="entry name" value="M13"/>
    <property type="match status" value="1"/>
</dbReference>
<evidence type="ECO:0000256" key="4">
    <source>
        <dbReference type="ARBA" id="ARBA00022723"/>
    </source>
</evidence>
<keyword evidence="4" id="KW-0479">Metal-binding</keyword>
<feature type="domain" description="Peptidase M13 C-terminal" evidence="8">
    <location>
        <begin position="499"/>
        <end position="699"/>
    </location>
</feature>
<dbReference type="GO" id="GO:0004222">
    <property type="term" value="F:metalloendopeptidase activity"/>
    <property type="evidence" value="ECO:0007669"/>
    <property type="project" value="InterPro"/>
</dbReference>
<dbReference type="Pfam" id="PF05649">
    <property type="entry name" value="Peptidase_M13_N"/>
    <property type="match status" value="1"/>
</dbReference>
<evidence type="ECO:0000256" key="1">
    <source>
        <dbReference type="ARBA" id="ARBA00001947"/>
    </source>
</evidence>
<evidence type="ECO:0000259" key="8">
    <source>
        <dbReference type="Pfam" id="PF01431"/>
    </source>
</evidence>
<dbReference type="InterPro" id="IPR008753">
    <property type="entry name" value="Peptidase_M13_N"/>
</dbReference>
<dbReference type="PROSITE" id="PS51885">
    <property type="entry name" value="NEPRILYSIN"/>
    <property type="match status" value="1"/>
</dbReference>
<gene>
    <name evidence="10" type="ORF">NEMBOFW57_004688</name>
</gene>
<dbReference type="InterPro" id="IPR000718">
    <property type="entry name" value="Peptidase_M13"/>
</dbReference>
<dbReference type="PANTHER" id="PTHR11733">
    <property type="entry name" value="ZINC METALLOPROTEASE FAMILY M13 NEPRILYSIN-RELATED"/>
    <property type="match status" value="1"/>
</dbReference>
<organism evidence="10 11">
    <name type="scientific">Staphylotrichum longicolle</name>
    <dbReference type="NCBI Taxonomy" id="669026"/>
    <lineage>
        <taxon>Eukaryota</taxon>
        <taxon>Fungi</taxon>
        <taxon>Dikarya</taxon>
        <taxon>Ascomycota</taxon>
        <taxon>Pezizomycotina</taxon>
        <taxon>Sordariomycetes</taxon>
        <taxon>Sordariomycetidae</taxon>
        <taxon>Sordariales</taxon>
        <taxon>Chaetomiaceae</taxon>
        <taxon>Staphylotrichum</taxon>
    </lineage>
</organism>
<dbReference type="GO" id="GO:0005886">
    <property type="term" value="C:plasma membrane"/>
    <property type="evidence" value="ECO:0007669"/>
    <property type="project" value="TreeGrafter"/>
</dbReference>
<comment type="caution">
    <text evidence="10">The sequence shown here is derived from an EMBL/GenBank/DDBJ whole genome shotgun (WGS) entry which is preliminary data.</text>
</comment>
<sequence>MGQWQSQPVCTTPACIHAASSILKNLNPDWAKIDPCTNFDQMVCYGAPEHFGEDGGPMGDMGKRTANILRKILESPDHATAAGVKSTFLTARSNSEEHNFDMLRTVYQSCMDADAAAALGIQPLTELIVSINQAWPVSPADLKTKVGQADFAGLQKASLFIEELGVPAFHSYCLEDNPIMPDFLDSKTNRVCFGSPKLILQENNLTAYTDPAVMEVYPQIVAKAFRLAYPKLGDETASKLGTAVASFEADLADLLIPYAVAAQERDDQGYGLIQNVTLDDIGTAAPAFGFDKLIASLTPSGKTPSTLLLEEPEFWPQFSALVSNHSRAAVQGYMIWKTIASLAGSVEAPALWEILGAEPLGERWQQCVGAADGMLRHILDHYYVLATYPELTLQAADKMTTNIRAQFKKRLAELDWMSAEAKQRAIKKAENIVQNIGYPKANPDLRSAESLASYYAGINVTTDFFTNVLSARRFKTAKAYAEIANAPNRNSMDNIADVNAYYSPWTNSITIPAGISQLSIFHYHLPDYALYGGLGSVIGHEITHGFDNSGRQWSEDAEREAWWDNSTIAAFEKRAQCFVDQYSAFEVDTPFGRQKVDGLLTLGENLSDAGGLRAAYDAWVEDRKAMPNSWDQKLPGLESFTSEQLFFIAYANTWCETPSLQSMVRILADEHAPSVLRIRGGTQNSRAFREAFKCKVKEPVCELF</sequence>
<dbReference type="InterPro" id="IPR024079">
    <property type="entry name" value="MetalloPept_cat_dom_sf"/>
</dbReference>
<dbReference type="Gene3D" id="1.10.1380.10">
    <property type="entry name" value="Neutral endopeptidase , domain2"/>
    <property type="match status" value="1"/>
</dbReference>
<dbReference type="GO" id="GO:0046872">
    <property type="term" value="F:metal ion binding"/>
    <property type="evidence" value="ECO:0007669"/>
    <property type="project" value="UniProtKB-KW"/>
</dbReference>
<reference evidence="10" key="1">
    <citation type="submission" date="2023-02" db="EMBL/GenBank/DDBJ databases">
        <authorList>
            <person name="Palmer J.M."/>
        </authorList>
    </citation>
    <scope>NUCLEOTIDE SEQUENCE</scope>
    <source>
        <strain evidence="10">FW57</strain>
    </source>
</reference>
<proteinExistence type="inferred from homology"/>
<evidence type="ECO:0000256" key="5">
    <source>
        <dbReference type="ARBA" id="ARBA00022801"/>
    </source>
</evidence>
<feature type="domain" description="Peptidase M13 N-terminal" evidence="9">
    <location>
        <begin position="35"/>
        <end position="439"/>
    </location>
</feature>
<keyword evidence="3" id="KW-0645">Protease</keyword>
<dbReference type="InterPro" id="IPR018497">
    <property type="entry name" value="Peptidase_M13_C"/>
</dbReference>
<protein>
    <submittedName>
        <fullName evidence="10">Uncharacterized protein</fullName>
    </submittedName>
</protein>
<evidence type="ECO:0000256" key="3">
    <source>
        <dbReference type="ARBA" id="ARBA00022670"/>
    </source>
</evidence>
<dbReference type="PANTHER" id="PTHR11733:SF167">
    <property type="entry name" value="FI17812P1-RELATED"/>
    <property type="match status" value="1"/>
</dbReference>
<keyword evidence="6" id="KW-0862">Zinc</keyword>
<accession>A0AAD4F7L5</accession>
<dbReference type="Pfam" id="PF01431">
    <property type="entry name" value="Peptidase_M13"/>
    <property type="match status" value="1"/>
</dbReference>
<keyword evidence="11" id="KW-1185">Reference proteome</keyword>
<dbReference type="Gene3D" id="3.40.390.10">
    <property type="entry name" value="Collagenase (Catalytic Domain)"/>
    <property type="match status" value="1"/>
</dbReference>
<keyword evidence="5" id="KW-0378">Hydrolase</keyword>
<evidence type="ECO:0000313" key="11">
    <source>
        <dbReference type="Proteomes" id="UP001197093"/>
    </source>
</evidence>
<name>A0AAD4F7L5_9PEZI</name>
<dbReference type="PRINTS" id="PR00786">
    <property type="entry name" value="NEPRILYSIN"/>
</dbReference>
<evidence type="ECO:0000259" key="9">
    <source>
        <dbReference type="Pfam" id="PF05649"/>
    </source>
</evidence>
<dbReference type="AlphaFoldDB" id="A0AAD4F7L5"/>
<dbReference type="Proteomes" id="UP001197093">
    <property type="component" value="Unassembled WGS sequence"/>
</dbReference>
<dbReference type="EMBL" id="JAHCVI010000001">
    <property type="protein sequence ID" value="KAG7294612.1"/>
    <property type="molecule type" value="Genomic_DNA"/>
</dbReference>